<dbReference type="InterPro" id="IPR001387">
    <property type="entry name" value="Cro/C1-type_HTH"/>
</dbReference>
<dbReference type="eggNOG" id="ENOG5032ZVG">
    <property type="taxonomic scope" value="Bacteria"/>
</dbReference>
<dbReference type="Gene3D" id="1.10.260.40">
    <property type="entry name" value="lambda repressor-like DNA-binding domains"/>
    <property type="match status" value="1"/>
</dbReference>
<name>A6P0G7_9FIRM</name>
<gene>
    <name evidence="2" type="ORF">BACCAP_03978</name>
</gene>
<proteinExistence type="predicted"/>
<accession>A6P0G7</accession>
<reference evidence="2 3" key="1">
    <citation type="submission" date="2007-04" db="EMBL/GenBank/DDBJ databases">
        <authorList>
            <person name="Fulton L."/>
            <person name="Clifton S."/>
            <person name="Fulton B."/>
            <person name="Xu J."/>
            <person name="Minx P."/>
            <person name="Pepin K.H."/>
            <person name="Johnson M."/>
            <person name="Thiruvilangam P."/>
            <person name="Bhonagiri V."/>
            <person name="Nash W.E."/>
            <person name="Mardis E.R."/>
            <person name="Wilson R.K."/>
        </authorList>
    </citation>
    <scope>NUCLEOTIDE SEQUENCE [LARGE SCALE GENOMIC DNA]</scope>
    <source>
        <strain evidence="2 3">ATCC 29799</strain>
    </source>
</reference>
<comment type="caution">
    <text evidence="2">The sequence shown here is derived from an EMBL/GenBank/DDBJ whole genome shotgun (WGS) entry which is preliminary data.</text>
</comment>
<organism evidence="2 3">
    <name type="scientific">Pseudoflavonifractor capillosus ATCC 29799</name>
    <dbReference type="NCBI Taxonomy" id="411467"/>
    <lineage>
        <taxon>Bacteria</taxon>
        <taxon>Bacillati</taxon>
        <taxon>Bacillota</taxon>
        <taxon>Clostridia</taxon>
        <taxon>Eubacteriales</taxon>
        <taxon>Oscillospiraceae</taxon>
        <taxon>Pseudoflavonifractor</taxon>
    </lineage>
</organism>
<evidence type="ECO:0000259" key="1">
    <source>
        <dbReference type="PROSITE" id="PS50943"/>
    </source>
</evidence>
<evidence type="ECO:0000313" key="3">
    <source>
        <dbReference type="Proteomes" id="UP000003639"/>
    </source>
</evidence>
<dbReference type="SMART" id="SM00530">
    <property type="entry name" value="HTH_XRE"/>
    <property type="match status" value="1"/>
</dbReference>
<dbReference type="InterPro" id="IPR010982">
    <property type="entry name" value="Lambda_DNA-bd_dom_sf"/>
</dbReference>
<dbReference type="RefSeq" id="WP_006574460.1">
    <property type="nucleotide sequence ID" value="NZ_AAXG02000041.1"/>
</dbReference>
<dbReference type="PROSITE" id="PS50943">
    <property type="entry name" value="HTH_CROC1"/>
    <property type="match status" value="1"/>
</dbReference>
<reference evidence="2 3" key="2">
    <citation type="submission" date="2007-06" db="EMBL/GenBank/DDBJ databases">
        <title>Draft genome sequence of Pseudoflavonifractor capillosus ATCC 29799.</title>
        <authorList>
            <person name="Sudarsanam P."/>
            <person name="Ley R."/>
            <person name="Guruge J."/>
            <person name="Turnbaugh P.J."/>
            <person name="Mahowald M."/>
            <person name="Liep D."/>
            <person name="Gordon J."/>
        </authorList>
    </citation>
    <scope>NUCLEOTIDE SEQUENCE [LARGE SCALE GENOMIC DNA]</scope>
    <source>
        <strain evidence="2 3">ATCC 29799</strain>
    </source>
</reference>
<dbReference type="AlphaFoldDB" id="A6P0G7"/>
<dbReference type="GO" id="GO:0003677">
    <property type="term" value="F:DNA binding"/>
    <property type="evidence" value="ECO:0007669"/>
    <property type="project" value="InterPro"/>
</dbReference>
<dbReference type="OrthoDB" id="3233490at2"/>
<dbReference type="EMBL" id="AAXG02000041">
    <property type="protein sequence ID" value="EDM98317.1"/>
    <property type="molecule type" value="Genomic_DNA"/>
</dbReference>
<keyword evidence="3" id="KW-1185">Reference proteome</keyword>
<sequence length="139" mass="16362">MKNTDELAHEIQESNDIISYFERNREEMQTDSFSEYLEQWLRKKQLTRAEVVRASNLNKAYVYQIFSGKKYPSRDKVIALTFGLHLTIEETQTLLKQAGYRELYPRDPRDALLLFALGRGMDIISANELLFDHEIEVLE</sequence>
<protein>
    <recommendedName>
        <fullName evidence="1">HTH cro/C1-type domain-containing protein</fullName>
    </recommendedName>
</protein>
<dbReference type="SUPFAM" id="SSF47413">
    <property type="entry name" value="lambda repressor-like DNA-binding domains"/>
    <property type="match status" value="1"/>
</dbReference>
<dbReference type="Proteomes" id="UP000003639">
    <property type="component" value="Unassembled WGS sequence"/>
</dbReference>
<dbReference type="STRING" id="411467.BACCAP_03978"/>
<feature type="domain" description="HTH cro/C1-type" evidence="1">
    <location>
        <begin position="37"/>
        <end position="91"/>
    </location>
</feature>
<evidence type="ECO:0000313" key="2">
    <source>
        <dbReference type="EMBL" id="EDM98317.1"/>
    </source>
</evidence>